<reference evidence="2 3" key="1">
    <citation type="journal article" date="2019" name="Nat. Ecol. Evol.">
        <title>Megaphylogeny resolves global patterns of mushroom evolution.</title>
        <authorList>
            <person name="Varga T."/>
            <person name="Krizsan K."/>
            <person name="Foldi C."/>
            <person name="Dima B."/>
            <person name="Sanchez-Garcia M."/>
            <person name="Sanchez-Ramirez S."/>
            <person name="Szollosi G.J."/>
            <person name="Szarkandi J.G."/>
            <person name="Papp V."/>
            <person name="Albert L."/>
            <person name="Andreopoulos W."/>
            <person name="Angelini C."/>
            <person name="Antonin V."/>
            <person name="Barry K.W."/>
            <person name="Bougher N.L."/>
            <person name="Buchanan P."/>
            <person name="Buyck B."/>
            <person name="Bense V."/>
            <person name="Catcheside P."/>
            <person name="Chovatia M."/>
            <person name="Cooper J."/>
            <person name="Damon W."/>
            <person name="Desjardin D."/>
            <person name="Finy P."/>
            <person name="Geml J."/>
            <person name="Haridas S."/>
            <person name="Hughes K."/>
            <person name="Justo A."/>
            <person name="Karasinski D."/>
            <person name="Kautmanova I."/>
            <person name="Kiss B."/>
            <person name="Kocsube S."/>
            <person name="Kotiranta H."/>
            <person name="LaButti K.M."/>
            <person name="Lechner B.E."/>
            <person name="Liimatainen K."/>
            <person name="Lipzen A."/>
            <person name="Lukacs Z."/>
            <person name="Mihaltcheva S."/>
            <person name="Morgado L.N."/>
            <person name="Niskanen T."/>
            <person name="Noordeloos M.E."/>
            <person name="Ohm R.A."/>
            <person name="Ortiz-Santana B."/>
            <person name="Ovrebo C."/>
            <person name="Racz N."/>
            <person name="Riley R."/>
            <person name="Savchenko A."/>
            <person name="Shiryaev A."/>
            <person name="Soop K."/>
            <person name="Spirin V."/>
            <person name="Szebenyi C."/>
            <person name="Tomsovsky M."/>
            <person name="Tulloss R.E."/>
            <person name="Uehling J."/>
            <person name="Grigoriev I.V."/>
            <person name="Vagvolgyi C."/>
            <person name="Papp T."/>
            <person name="Martin F.M."/>
            <person name="Miettinen O."/>
            <person name="Hibbett D.S."/>
            <person name="Nagy L.G."/>
        </authorList>
    </citation>
    <scope>NUCLEOTIDE SEQUENCE [LARGE SCALE GENOMIC DNA]</scope>
    <source>
        <strain evidence="2 3">CBS 166.37</strain>
    </source>
</reference>
<feature type="compositionally biased region" description="Polar residues" evidence="1">
    <location>
        <begin position="51"/>
        <end position="60"/>
    </location>
</feature>
<evidence type="ECO:0000256" key="1">
    <source>
        <dbReference type="SAM" id="MobiDB-lite"/>
    </source>
</evidence>
<proteinExistence type="predicted"/>
<organism evidence="2 3">
    <name type="scientific">Crucibulum laeve</name>
    <dbReference type="NCBI Taxonomy" id="68775"/>
    <lineage>
        <taxon>Eukaryota</taxon>
        <taxon>Fungi</taxon>
        <taxon>Dikarya</taxon>
        <taxon>Basidiomycota</taxon>
        <taxon>Agaricomycotina</taxon>
        <taxon>Agaricomycetes</taxon>
        <taxon>Agaricomycetidae</taxon>
        <taxon>Agaricales</taxon>
        <taxon>Agaricineae</taxon>
        <taxon>Nidulariaceae</taxon>
        <taxon>Crucibulum</taxon>
    </lineage>
</organism>
<name>A0A5C3LNX7_9AGAR</name>
<sequence length="221" mass="24253">MGFVAPNITRSERPVILERLEDLVLKGFSDESALRSRTPSTSSSHSRDETPTTGTASLPTPNGGCDTTFASLMPGANAYTREDGWLTGLDDHSEDTIQPPPAPYLKDLDSFTEGTGEGSFDFLPTAETDQHGDPILTADEDSVKLLAPTDILDQIEQWREGVSAAGGERMKRQRSPTPDNDRRTRPRSLSMSSAINRNIPRRFPRRCPSLPPTIEECEPPD</sequence>
<dbReference type="EMBL" id="ML213631">
    <property type="protein sequence ID" value="TFK34515.1"/>
    <property type="molecule type" value="Genomic_DNA"/>
</dbReference>
<evidence type="ECO:0000313" key="3">
    <source>
        <dbReference type="Proteomes" id="UP000308652"/>
    </source>
</evidence>
<dbReference type="AlphaFoldDB" id="A0A5C3LNX7"/>
<feature type="region of interest" description="Disordered" evidence="1">
    <location>
        <begin position="162"/>
        <end position="221"/>
    </location>
</feature>
<dbReference type="OrthoDB" id="2903551at2759"/>
<feature type="compositionally biased region" description="Low complexity" evidence="1">
    <location>
        <begin position="35"/>
        <end position="44"/>
    </location>
</feature>
<gene>
    <name evidence="2" type="ORF">BDQ12DRAFT_689729</name>
</gene>
<feature type="region of interest" description="Disordered" evidence="1">
    <location>
        <begin position="28"/>
        <end position="65"/>
    </location>
</feature>
<feature type="region of interest" description="Disordered" evidence="1">
    <location>
        <begin position="86"/>
        <end position="132"/>
    </location>
</feature>
<evidence type="ECO:0000313" key="2">
    <source>
        <dbReference type="EMBL" id="TFK34515.1"/>
    </source>
</evidence>
<dbReference type="Proteomes" id="UP000308652">
    <property type="component" value="Unassembled WGS sequence"/>
</dbReference>
<keyword evidence="3" id="KW-1185">Reference proteome</keyword>
<feature type="compositionally biased region" description="Basic and acidic residues" evidence="1">
    <location>
        <begin position="86"/>
        <end position="95"/>
    </location>
</feature>
<protein>
    <submittedName>
        <fullName evidence="2">Uncharacterized protein</fullName>
    </submittedName>
</protein>
<accession>A0A5C3LNX7</accession>